<dbReference type="InterPro" id="IPR043128">
    <property type="entry name" value="Rev_trsase/Diguanyl_cyclase"/>
</dbReference>
<dbReference type="PANTHER" id="PTHR24559:SF444">
    <property type="entry name" value="REVERSE TRANSCRIPTASE DOMAIN-CONTAINING PROTEIN"/>
    <property type="match status" value="1"/>
</dbReference>
<dbReference type="InterPro" id="IPR000477">
    <property type="entry name" value="RT_dom"/>
</dbReference>
<organism evidence="2">
    <name type="scientific">Amphimedon queenslandica</name>
    <name type="common">Sponge</name>
    <dbReference type="NCBI Taxonomy" id="400682"/>
    <lineage>
        <taxon>Eukaryota</taxon>
        <taxon>Metazoa</taxon>
        <taxon>Porifera</taxon>
        <taxon>Demospongiae</taxon>
        <taxon>Heteroscleromorpha</taxon>
        <taxon>Haplosclerida</taxon>
        <taxon>Niphatidae</taxon>
        <taxon>Amphimedon</taxon>
    </lineage>
</organism>
<accession>A0A1X7UB50</accession>
<sequence>MMELGIIRPSSSQWSSALHMVPKKTGGDWRPCRDDRAFNRITVPDRYPIPHIQNFASTLHGTRIFTKLDLDRVYHRMSIKWQ</sequence>
<dbReference type="InParanoid" id="A0A1X7UB50"/>
<dbReference type="SUPFAM" id="SSF56672">
    <property type="entry name" value="DNA/RNA polymerases"/>
    <property type="match status" value="1"/>
</dbReference>
<evidence type="ECO:0000313" key="2">
    <source>
        <dbReference type="EnsemblMetazoa" id="Aqu2.1.24681_001"/>
    </source>
</evidence>
<dbReference type="Gene3D" id="3.10.10.10">
    <property type="entry name" value="HIV Type 1 Reverse Transcriptase, subunit A, domain 1"/>
    <property type="match status" value="1"/>
</dbReference>
<dbReference type="AlphaFoldDB" id="A0A1X7UB50"/>
<dbReference type="PANTHER" id="PTHR24559">
    <property type="entry name" value="TRANSPOSON TY3-I GAG-POL POLYPROTEIN"/>
    <property type="match status" value="1"/>
</dbReference>
<name>A0A1X7UB50_AMPQE</name>
<dbReference type="STRING" id="400682.A0A1X7UB50"/>
<feature type="domain" description="Reverse transcriptase" evidence="1">
    <location>
        <begin position="22"/>
        <end position="81"/>
    </location>
</feature>
<proteinExistence type="predicted"/>
<dbReference type="EnsemblMetazoa" id="Aqu2.1.24681_001">
    <property type="protein sequence ID" value="Aqu2.1.24681_001"/>
    <property type="gene ID" value="Aqu2.1.24681"/>
</dbReference>
<dbReference type="InterPro" id="IPR053134">
    <property type="entry name" value="RNA-dir_DNA_polymerase"/>
</dbReference>
<dbReference type="InterPro" id="IPR043502">
    <property type="entry name" value="DNA/RNA_pol_sf"/>
</dbReference>
<protein>
    <recommendedName>
        <fullName evidence="1">Reverse transcriptase domain-containing protein</fullName>
    </recommendedName>
</protein>
<dbReference type="Gene3D" id="3.30.70.270">
    <property type="match status" value="1"/>
</dbReference>
<evidence type="ECO:0000259" key="1">
    <source>
        <dbReference type="Pfam" id="PF00078"/>
    </source>
</evidence>
<reference evidence="2" key="1">
    <citation type="submission" date="2017-05" db="UniProtKB">
        <authorList>
            <consortium name="EnsemblMetazoa"/>
        </authorList>
    </citation>
    <scope>IDENTIFICATION</scope>
</reference>
<dbReference type="Pfam" id="PF00078">
    <property type="entry name" value="RVT_1"/>
    <property type="match status" value="1"/>
</dbReference>